<dbReference type="Proteomes" id="UP000827889">
    <property type="component" value="Chromosome 1"/>
</dbReference>
<gene>
    <name evidence="3" type="primary">LOC115752850</name>
</gene>
<accession>A0A8B8QIS4</accession>
<evidence type="ECO:0000313" key="3">
    <source>
        <dbReference type="RefSeq" id="XP_030547094.2"/>
    </source>
</evidence>
<feature type="domain" description="GRPD C-terminal" evidence="1">
    <location>
        <begin position="470"/>
        <end position="651"/>
    </location>
</feature>
<keyword evidence="2" id="KW-1185">Reference proteome</keyword>
<dbReference type="GeneID" id="115752850"/>
<dbReference type="KEGG" id="rarg:115752850"/>
<organism evidence="2 3">
    <name type="scientific">Rhodamnia argentea</name>
    <dbReference type="NCBI Taxonomy" id="178133"/>
    <lineage>
        <taxon>Eukaryota</taxon>
        <taxon>Viridiplantae</taxon>
        <taxon>Streptophyta</taxon>
        <taxon>Embryophyta</taxon>
        <taxon>Tracheophyta</taxon>
        <taxon>Spermatophyta</taxon>
        <taxon>Magnoliopsida</taxon>
        <taxon>eudicotyledons</taxon>
        <taxon>Gunneridae</taxon>
        <taxon>Pentapetalae</taxon>
        <taxon>rosids</taxon>
        <taxon>malvids</taxon>
        <taxon>Myrtales</taxon>
        <taxon>Myrtaceae</taxon>
        <taxon>Myrtoideae</taxon>
        <taxon>Myrteae</taxon>
        <taxon>Australasian group</taxon>
        <taxon>Rhodamnia</taxon>
    </lineage>
</organism>
<dbReference type="InterPro" id="IPR009836">
    <property type="entry name" value="GRDP-like"/>
</dbReference>
<evidence type="ECO:0000259" key="1">
    <source>
        <dbReference type="Pfam" id="PF25335"/>
    </source>
</evidence>
<name>A0A8B8QIS4_9MYRT</name>
<dbReference type="Pfam" id="PF25335">
    <property type="entry name" value="GRDP_C"/>
    <property type="match status" value="1"/>
</dbReference>
<dbReference type="PANTHER" id="PTHR34365">
    <property type="entry name" value="ENOLASE (DUF1399)"/>
    <property type="match status" value="1"/>
</dbReference>
<dbReference type="PANTHER" id="PTHR34365:SF2">
    <property type="entry name" value="ENOLASE (DUF1399)"/>
    <property type="match status" value="1"/>
</dbReference>
<protein>
    <submittedName>
        <fullName evidence="3">Uncharacterized protein LOC115752850 isoform X1</fullName>
    </submittedName>
</protein>
<dbReference type="Pfam" id="PF07173">
    <property type="entry name" value="GRDP-like"/>
    <property type="match status" value="1"/>
</dbReference>
<dbReference type="RefSeq" id="XP_030547094.2">
    <property type="nucleotide sequence ID" value="XM_030691234.2"/>
</dbReference>
<evidence type="ECO:0000313" key="2">
    <source>
        <dbReference type="Proteomes" id="UP000827889"/>
    </source>
</evidence>
<proteinExistence type="predicted"/>
<reference evidence="3" key="2">
    <citation type="submission" date="2025-08" db="UniProtKB">
        <authorList>
            <consortium name="RefSeq"/>
        </authorList>
    </citation>
    <scope>IDENTIFICATION</scope>
    <source>
        <tissue evidence="3">Leaf</tissue>
    </source>
</reference>
<dbReference type="InterPro" id="IPR057518">
    <property type="entry name" value="GRDP_C"/>
</dbReference>
<sequence>MSVSRSLSEVSERETVGVSLDLVSAVRRNIGFLRTVNESLWLHERPAIVEAIRRYEELWMPLVAEISVGSTPPRVLPPLDVEWVWFCHTLNPVNYGQYCESRFSKLIGKPTIFDEENEEYALNRCREIWVLRYPSEPFENEANSESPLPLVRNEDLLSEALKQRTLYSKFSEPYMTEIMYLIAARPRYKGFLYILPRVSDKCSRFVPTGDILIMWLTHQSYPTVYAEDMKEAKCNVSKVARVWETVEEEEVEETKKLWEGTFDQPYEKAGGRIALDRQGVPSFKPPVYWEVFDTDVNTKYKSLMPRFLLEVCMFARLSPKMKPMQEKMTRDFVRLCAIRCHKELKMDKPLSSILYDSWQMVWHLYCEFGTRGLVIEFRHRGGGCFKGSKLKNAEAFFWNDLLGAPTLTLGREVEQGVGIVSSITPPVQAPYLLKCVPDRVTDDSGAMISDEILRMNHYRPQEGRWLSRTVLDHAGRGCFVVRIRVGGGFWRRGGENPSNVKWEDRITEIREGSWSYVAGSIGRAPEKVVGTAMPKEPPEQWDAAWQFSSGDELMLRSESSTSRSGLTFSLRNRTSSDSSVKLLIGRRMQYRVKKVHPKSDAEGTELDDEGDEGLDLDEEELDFVTVVRITEEHPTGRATALINWKLLAVEFIPEEDAVFVLLLCVSMVRSLSEMRKEDLGKLLVRRRVKEAKPGARNWGSVILHPSPSCPAPVSPFLQPWHWNAKAVLASDRADSITRQPSFVNSGVEGGDVLYGRGIMS</sequence>
<reference evidence="2" key="1">
    <citation type="submission" date="2025-05" db="UniProtKB">
        <authorList>
            <consortium name="RefSeq"/>
        </authorList>
    </citation>
    <scope>NUCLEOTIDE SEQUENCE [LARGE SCALE GENOMIC DNA]</scope>
</reference>